<protein>
    <submittedName>
        <fullName evidence="2">Uncharacterized protein</fullName>
    </submittedName>
</protein>
<keyword evidence="1" id="KW-0732">Signal</keyword>
<feature type="signal peptide" evidence="1">
    <location>
        <begin position="1"/>
        <end position="20"/>
    </location>
</feature>
<sequence length="323" mass="34793">MRTIIFAAAGLMASLAAARAKPPNTVQPISMSVNPTTTTVADLAPAASPSSGFLASGCIGNDETQYLQFKDTSETLYGMFIYADGNVREIHAGAPTDKCAVLSEGKDQYHCIECGFEMKGMEVMKKGSCWLTLLPHPDSGMPFDEFRGHDDGYTEFGKPGYPNTIKCYLDEVERRDERLGINGTVVEAATLAEAEGTVKPLGCTGKDNTQHVKWHSGTELYEMFVPRDGMKYDVIVPSTNHKHDPSKQTGISCIATSTKGAPCTICSEKMDHVQVMSPGSCSWHATTVLGSDSGKRYDYTVTYSDGLAFIGTASYPLSISCDG</sequence>
<comment type="caution">
    <text evidence="2">The sequence shown here is derived from an EMBL/GenBank/DDBJ whole genome shotgun (WGS) entry which is preliminary data.</text>
</comment>
<evidence type="ECO:0000256" key="1">
    <source>
        <dbReference type="SAM" id="SignalP"/>
    </source>
</evidence>
<evidence type="ECO:0000313" key="2">
    <source>
        <dbReference type="EMBL" id="KAK5087406.1"/>
    </source>
</evidence>
<dbReference type="Proteomes" id="UP001345013">
    <property type="component" value="Unassembled WGS sequence"/>
</dbReference>
<gene>
    <name evidence="2" type="ORF">LTR24_006757</name>
</gene>
<feature type="chain" id="PRO_5046576356" evidence="1">
    <location>
        <begin position="21"/>
        <end position="323"/>
    </location>
</feature>
<accession>A0ABR0K5I5</accession>
<proteinExistence type="predicted"/>
<dbReference type="EMBL" id="JAVRRG010000091">
    <property type="protein sequence ID" value="KAK5087406.1"/>
    <property type="molecule type" value="Genomic_DNA"/>
</dbReference>
<evidence type="ECO:0000313" key="3">
    <source>
        <dbReference type="Proteomes" id="UP001345013"/>
    </source>
</evidence>
<name>A0ABR0K5I5_9EURO</name>
<keyword evidence="3" id="KW-1185">Reference proteome</keyword>
<reference evidence="2 3" key="1">
    <citation type="submission" date="2023-08" db="EMBL/GenBank/DDBJ databases">
        <title>Black Yeasts Isolated from many extreme environments.</title>
        <authorList>
            <person name="Coleine C."/>
            <person name="Stajich J.E."/>
            <person name="Selbmann L."/>
        </authorList>
    </citation>
    <scope>NUCLEOTIDE SEQUENCE [LARGE SCALE GENOMIC DNA]</scope>
    <source>
        <strain evidence="2 3">CCFEE 5885</strain>
    </source>
</reference>
<organism evidence="2 3">
    <name type="scientific">Lithohypha guttulata</name>
    <dbReference type="NCBI Taxonomy" id="1690604"/>
    <lineage>
        <taxon>Eukaryota</taxon>
        <taxon>Fungi</taxon>
        <taxon>Dikarya</taxon>
        <taxon>Ascomycota</taxon>
        <taxon>Pezizomycotina</taxon>
        <taxon>Eurotiomycetes</taxon>
        <taxon>Chaetothyriomycetidae</taxon>
        <taxon>Chaetothyriales</taxon>
        <taxon>Trichomeriaceae</taxon>
        <taxon>Lithohypha</taxon>
    </lineage>
</organism>